<dbReference type="PANTHER" id="PTHR43046">
    <property type="entry name" value="GDP-MANNOSE MANNOSYL HYDROLASE"/>
    <property type="match status" value="1"/>
</dbReference>
<evidence type="ECO:0000256" key="1">
    <source>
        <dbReference type="ARBA" id="ARBA00001946"/>
    </source>
</evidence>
<comment type="cofactor">
    <cofactor evidence="1">
        <name>Mg(2+)</name>
        <dbReference type="ChEBI" id="CHEBI:18420"/>
    </cofactor>
</comment>
<dbReference type="InterPro" id="IPR020084">
    <property type="entry name" value="NUDIX_hydrolase_CS"/>
</dbReference>
<dbReference type="PROSITE" id="PS00893">
    <property type="entry name" value="NUDIX_BOX"/>
    <property type="match status" value="1"/>
</dbReference>
<accession>A0A1F8F3G4</accession>
<evidence type="ECO:0000313" key="6">
    <source>
        <dbReference type="Proteomes" id="UP000176834"/>
    </source>
</evidence>
<evidence type="ECO:0000256" key="3">
    <source>
        <dbReference type="RuleBase" id="RU003476"/>
    </source>
</evidence>
<name>A0A1F8F3G4_9BACT</name>
<dbReference type="PROSITE" id="PS51462">
    <property type="entry name" value="NUDIX"/>
    <property type="match status" value="1"/>
</dbReference>
<dbReference type="CDD" id="cd02883">
    <property type="entry name" value="NUDIX_Hydrolase"/>
    <property type="match status" value="1"/>
</dbReference>
<dbReference type="EMBL" id="MGJN01000003">
    <property type="protein sequence ID" value="OGN07684.1"/>
    <property type="molecule type" value="Genomic_DNA"/>
</dbReference>
<comment type="caution">
    <text evidence="5">The sequence shown here is derived from an EMBL/GenBank/DDBJ whole genome shotgun (WGS) entry which is preliminary data.</text>
</comment>
<dbReference type="InterPro" id="IPR000086">
    <property type="entry name" value="NUDIX_hydrolase_dom"/>
</dbReference>
<dbReference type="GO" id="GO:0016787">
    <property type="term" value="F:hydrolase activity"/>
    <property type="evidence" value="ECO:0007669"/>
    <property type="project" value="UniProtKB-KW"/>
</dbReference>
<dbReference type="Gene3D" id="3.90.79.10">
    <property type="entry name" value="Nucleoside Triphosphate Pyrophosphohydrolase"/>
    <property type="match status" value="1"/>
</dbReference>
<sequence length="156" mass="17258">MANSEKKLSLGIFGTAKNGQNKYLMVKHAYGLKKWSLPGGGFEQGEFFSDACVRETLEETGLAVVVKHLIGQFTLVKSKGGLILYETTVVGGEINPANPSEISECEFLSKNTIRELWEKDLVYDAQYSLILWSETPPRPDGLPHEGWLTVPPTLKS</sequence>
<evidence type="ECO:0000259" key="4">
    <source>
        <dbReference type="PROSITE" id="PS51462"/>
    </source>
</evidence>
<proteinExistence type="inferred from homology"/>
<dbReference type="Pfam" id="PF00293">
    <property type="entry name" value="NUDIX"/>
    <property type="match status" value="1"/>
</dbReference>
<gene>
    <name evidence="5" type="ORF">A3B86_02510</name>
</gene>
<reference evidence="5 6" key="1">
    <citation type="journal article" date="2016" name="Nat. Commun.">
        <title>Thousands of microbial genomes shed light on interconnected biogeochemical processes in an aquifer system.</title>
        <authorList>
            <person name="Anantharaman K."/>
            <person name="Brown C.T."/>
            <person name="Hug L.A."/>
            <person name="Sharon I."/>
            <person name="Castelle C.J."/>
            <person name="Probst A.J."/>
            <person name="Thomas B.C."/>
            <person name="Singh A."/>
            <person name="Wilkins M.J."/>
            <person name="Karaoz U."/>
            <person name="Brodie E.L."/>
            <person name="Williams K.H."/>
            <person name="Hubbard S.S."/>
            <person name="Banfield J.F."/>
        </authorList>
    </citation>
    <scope>NUCLEOTIDE SEQUENCE [LARGE SCALE GENOMIC DNA]</scope>
</reference>
<dbReference type="AlphaFoldDB" id="A0A1F8F3G4"/>
<dbReference type="PRINTS" id="PR00502">
    <property type="entry name" value="NUDIXFAMILY"/>
</dbReference>
<keyword evidence="2 3" id="KW-0378">Hydrolase</keyword>
<dbReference type="InterPro" id="IPR020476">
    <property type="entry name" value="Nudix_hydrolase"/>
</dbReference>
<evidence type="ECO:0000313" key="5">
    <source>
        <dbReference type="EMBL" id="OGN07684.1"/>
    </source>
</evidence>
<dbReference type="SUPFAM" id="SSF55811">
    <property type="entry name" value="Nudix"/>
    <property type="match status" value="1"/>
</dbReference>
<evidence type="ECO:0000256" key="2">
    <source>
        <dbReference type="ARBA" id="ARBA00022801"/>
    </source>
</evidence>
<dbReference type="Proteomes" id="UP000176834">
    <property type="component" value="Unassembled WGS sequence"/>
</dbReference>
<feature type="domain" description="Nudix hydrolase" evidence="4">
    <location>
        <begin position="5"/>
        <end position="135"/>
    </location>
</feature>
<dbReference type="PANTHER" id="PTHR43046:SF14">
    <property type="entry name" value="MUTT_NUDIX FAMILY PROTEIN"/>
    <property type="match status" value="1"/>
</dbReference>
<comment type="similarity">
    <text evidence="3">Belongs to the Nudix hydrolase family.</text>
</comment>
<dbReference type="InterPro" id="IPR015797">
    <property type="entry name" value="NUDIX_hydrolase-like_dom_sf"/>
</dbReference>
<organism evidence="5 6">
    <name type="scientific">Candidatus Yanofskybacteria bacterium RIFCSPHIGHO2_02_FULL_38_22b</name>
    <dbReference type="NCBI Taxonomy" id="1802673"/>
    <lineage>
        <taxon>Bacteria</taxon>
        <taxon>Candidatus Yanofskyibacteriota</taxon>
    </lineage>
</organism>
<protein>
    <recommendedName>
        <fullName evidence="4">Nudix hydrolase domain-containing protein</fullName>
    </recommendedName>
</protein>